<comment type="caution">
    <text evidence="11">The sequence shown here is derived from an EMBL/GenBank/DDBJ whole genome shotgun (WGS) entry which is preliminary data.</text>
</comment>
<evidence type="ECO:0000256" key="3">
    <source>
        <dbReference type="ARBA" id="ARBA00022490"/>
    </source>
</evidence>
<dbReference type="PANTHER" id="PTHR31570">
    <property type="entry name" value="HAUS AUGMIN-LIKE COMPLEX SUBUNIT 1"/>
    <property type="match status" value="1"/>
</dbReference>
<keyword evidence="3" id="KW-0963">Cytoplasm</keyword>
<evidence type="ECO:0000256" key="4">
    <source>
        <dbReference type="ARBA" id="ARBA00022618"/>
    </source>
</evidence>
<evidence type="ECO:0000256" key="8">
    <source>
        <dbReference type="ARBA" id="ARBA00023212"/>
    </source>
</evidence>
<dbReference type="GO" id="GO:0051301">
    <property type="term" value="P:cell division"/>
    <property type="evidence" value="ECO:0007669"/>
    <property type="project" value="UniProtKB-KW"/>
</dbReference>
<organism evidence="11 12">
    <name type="scientific">Purpureocillium lavendulum</name>
    <dbReference type="NCBI Taxonomy" id="1247861"/>
    <lineage>
        <taxon>Eukaryota</taxon>
        <taxon>Fungi</taxon>
        <taxon>Dikarya</taxon>
        <taxon>Ascomycota</taxon>
        <taxon>Pezizomycotina</taxon>
        <taxon>Sordariomycetes</taxon>
        <taxon>Hypocreomycetidae</taxon>
        <taxon>Hypocreales</taxon>
        <taxon>Ophiocordycipitaceae</taxon>
        <taxon>Purpureocillium</taxon>
    </lineage>
</organism>
<evidence type="ECO:0000256" key="9">
    <source>
        <dbReference type="ARBA" id="ARBA00023306"/>
    </source>
</evidence>
<keyword evidence="7 10" id="KW-0175">Coiled coil</keyword>
<evidence type="ECO:0000256" key="2">
    <source>
        <dbReference type="ARBA" id="ARBA00005479"/>
    </source>
</evidence>
<evidence type="ECO:0000256" key="5">
    <source>
        <dbReference type="ARBA" id="ARBA00022701"/>
    </source>
</evidence>
<dbReference type="GO" id="GO:0005819">
    <property type="term" value="C:spindle"/>
    <property type="evidence" value="ECO:0007669"/>
    <property type="project" value="UniProtKB-SubCell"/>
</dbReference>
<keyword evidence="8" id="KW-0206">Cytoskeleton</keyword>
<accession>A0AB34FQB7</accession>
<evidence type="ECO:0000256" key="7">
    <source>
        <dbReference type="ARBA" id="ARBA00023054"/>
    </source>
</evidence>
<evidence type="ECO:0000313" key="11">
    <source>
        <dbReference type="EMBL" id="KAJ6440871.1"/>
    </source>
</evidence>
<evidence type="ECO:0000313" key="12">
    <source>
        <dbReference type="Proteomes" id="UP001163105"/>
    </source>
</evidence>
<proteinExistence type="inferred from homology"/>
<dbReference type="AlphaFoldDB" id="A0AB34FQB7"/>
<dbReference type="GO" id="GO:0005829">
    <property type="term" value="C:cytosol"/>
    <property type="evidence" value="ECO:0007669"/>
    <property type="project" value="TreeGrafter"/>
</dbReference>
<keyword evidence="5" id="KW-0493">Microtubule</keyword>
<gene>
    <name evidence="11" type="ORF">O9K51_06663</name>
</gene>
<comment type="similarity">
    <text evidence="2">Belongs to the HAUS1 family.</text>
</comment>
<dbReference type="EMBL" id="JAQHRD010000005">
    <property type="protein sequence ID" value="KAJ6440871.1"/>
    <property type="molecule type" value="Genomic_DNA"/>
</dbReference>
<feature type="coiled-coil region" evidence="10">
    <location>
        <begin position="162"/>
        <end position="193"/>
    </location>
</feature>
<evidence type="ECO:0000256" key="6">
    <source>
        <dbReference type="ARBA" id="ARBA00022776"/>
    </source>
</evidence>
<keyword evidence="12" id="KW-1185">Reference proteome</keyword>
<dbReference type="GO" id="GO:0005874">
    <property type="term" value="C:microtubule"/>
    <property type="evidence" value="ECO:0007669"/>
    <property type="project" value="UniProtKB-KW"/>
</dbReference>
<name>A0AB34FQB7_9HYPO</name>
<dbReference type="GO" id="GO:0070652">
    <property type="term" value="C:HAUS complex"/>
    <property type="evidence" value="ECO:0007669"/>
    <property type="project" value="InterPro"/>
</dbReference>
<dbReference type="Pfam" id="PF25762">
    <property type="entry name" value="HAUS1"/>
    <property type="match status" value="1"/>
</dbReference>
<dbReference type="GO" id="GO:0051225">
    <property type="term" value="P:spindle assembly"/>
    <property type="evidence" value="ECO:0007669"/>
    <property type="project" value="InterPro"/>
</dbReference>
<comment type="subcellular location">
    <subcellularLocation>
        <location evidence="1">Cytoplasm</location>
        <location evidence="1">Cytoskeleton</location>
        <location evidence="1">Spindle</location>
    </subcellularLocation>
</comment>
<keyword evidence="4" id="KW-0132">Cell division</keyword>
<reference evidence="11" key="1">
    <citation type="submission" date="2023-01" db="EMBL/GenBank/DDBJ databases">
        <title>The growth and conidiation of Purpureocillium lavendulum are regulated by nitrogen source and histone H3K14 acetylation.</title>
        <authorList>
            <person name="Tang P."/>
            <person name="Han J."/>
            <person name="Zhang C."/>
            <person name="Tang P."/>
            <person name="Qi F."/>
            <person name="Zhang K."/>
            <person name="Liang L."/>
        </authorList>
    </citation>
    <scope>NUCLEOTIDE SEQUENCE</scope>
    <source>
        <strain evidence="11">YMF1.00683</strain>
    </source>
</reference>
<dbReference type="InterPro" id="IPR026243">
    <property type="entry name" value="HAUS1"/>
</dbReference>
<evidence type="ECO:0000256" key="10">
    <source>
        <dbReference type="SAM" id="Coils"/>
    </source>
</evidence>
<keyword evidence="9" id="KW-0131">Cell cycle</keyword>
<dbReference type="Proteomes" id="UP001163105">
    <property type="component" value="Unassembled WGS sequence"/>
</dbReference>
<sequence length="313" mass="33993">MVHPSRQGALQHKDASSGAALFSPSVARVAASTARDWAYVDSWLASRLPAGRASPPFERNGDTLKALLSLSAHNEAADEERLLLARADAAALGELHSYCEGAAVRQSLPAQVLAAIESNLPKDGSNALTSLAQLALQVRDSDADPQALGRSVVALHGSLFDTEQMTLRVDSLRRDAERAVDEAAELLNSLQDHRYRPSSDMAKRNLELQRRIKAASSALPPEHTDRVVAADSSLLSHPTVGCVATREHHFLELLSRKRELEDQVAAFAGLSSDPDEARNEVEALRRQLQAITSHRDAAFEDLVDRDSPVKRRA</sequence>
<dbReference type="PANTHER" id="PTHR31570:SF1">
    <property type="entry name" value="HAUS AUGMIN-LIKE COMPLEX SUBUNIT 1"/>
    <property type="match status" value="1"/>
</dbReference>
<keyword evidence="6" id="KW-0498">Mitosis</keyword>
<protein>
    <submittedName>
        <fullName evidence="11">Adhesion defective protein 1</fullName>
    </submittedName>
</protein>
<evidence type="ECO:0000256" key="1">
    <source>
        <dbReference type="ARBA" id="ARBA00004186"/>
    </source>
</evidence>